<organism evidence="2 3">
    <name type="scientific">Rhizorhabdus dicambivorans</name>
    <dbReference type="NCBI Taxonomy" id="1850238"/>
    <lineage>
        <taxon>Bacteria</taxon>
        <taxon>Pseudomonadati</taxon>
        <taxon>Pseudomonadota</taxon>
        <taxon>Alphaproteobacteria</taxon>
        <taxon>Sphingomonadales</taxon>
        <taxon>Sphingomonadaceae</taxon>
        <taxon>Rhizorhabdus</taxon>
    </lineage>
</organism>
<protein>
    <submittedName>
        <fullName evidence="2">Enoyl-CoA hydratase</fullName>
        <ecNumber evidence="2">4.2.1.17</ecNumber>
    </submittedName>
</protein>
<evidence type="ECO:0000256" key="1">
    <source>
        <dbReference type="ARBA" id="ARBA00005254"/>
    </source>
</evidence>
<dbReference type="InterPro" id="IPR029045">
    <property type="entry name" value="ClpP/crotonase-like_dom_sf"/>
</dbReference>
<dbReference type="CDD" id="cd06558">
    <property type="entry name" value="crotonase-like"/>
    <property type="match status" value="1"/>
</dbReference>
<keyword evidence="3" id="KW-1185">Reference proteome</keyword>
<keyword evidence="2" id="KW-0456">Lyase</keyword>
<dbReference type="Pfam" id="PF00378">
    <property type="entry name" value="ECH_1"/>
    <property type="match status" value="1"/>
</dbReference>
<evidence type="ECO:0000313" key="3">
    <source>
        <dbReference type="Proteomes" id="UP000218934"/>
    </source>
</evidence>
<dbReference type="OrthoDB" id="9777711at2"/>
<dbReference type="EC" id="4.2.1.17" evidence="2"/>
<dbReference type="Proteomes" id="UP000218934">
    <property type="component" value="Unassembled WGS sequence"/>
</dbReference>
<dbReference type="AlphaFoldDB" id="A0A2A4FSZ2"/>
<comment type="caution">
    <text evidence="2">The sequence shown here is derived from an EMBL/GenBank/DDBJ whole genome shotgun (WGS) entry which is preliminary data.</text>
</comment>
<accession>A0A2A4FSZ2</accession>
<dbReference type="RefSeq" id="WP_096367697.1">
    <property type="nucleotide sequence ID" value="NZ_CP023449.1"/>
</dbReference>
<dbReference type="KEGG" id="rdi:CMV14_08225"/>
<dbReference type="PANTHER" id="PTHR43684:SF4">
    <property type="entry name" value="ENOYL-COA HYDRATASE_ISOMERASE FAMILY PROTEIN (AFU_ORTHOLOGUE AFUA_1G01890)"/>
    <property type="match status" value="1"/>
</dbReference>
<dbReference type="PANTHER" id="PTHR43684">
    <property type="match status" value="1"/>
</dbReference>
<dbReference type="SUPFAM" id="SSF52096">
    <property type="entry name" value="ClpP/crotonase"/>
    <property type="match status" value="1"/>
</dbReference>
<name>A0A2A4FSZ2_9SPHN</name>
<comment type="similarity">
    <text evidence="1">Belongs to the enoyl-CoA hydratase/isomerase family.</text>
</comment>
<dbReference type="Gene3D" id="3.90.226.10">
    <property type="entry name" value="2-enoyl-CoA Hydratase, Chain A, domain 1"/>
    <property type="match status" value="1"/>
</dbReference>
<dbReference type="GO" id="GO:0004300">
    <property type="term" value="F:enoyl-CoA hydratase activity"/>
    <property type="evidence" value="ECO:0007669"/>
    <property type="project" value="UniProtKB-EC"/>
</dbReference>
<evidence type="ECO:0000313" key="2">
    <source>
        <dbReference type="EMBL" id="PCE41269.1"/>
    </source>
</evidence>
<dbReference type="EMBL" id="NWUF01000017">
    <property type="protein sequence ID" value="PCE41269.1"/>
    <property type="molecule type" value="Genomic_DNA"/>
</dbReference>
<gene>
    <name evidence="2" type="ORF">COO09_16485</name>
</gene>
<reference evidence="2 3" key="1">
    <citation type="submission" date="2017-09" db="EMBL/GenBank/DDBJ databases">
        <title>The Catabolism of 3,6-Dichlorosalicylic acid is Initiated by the Cytochrome P450 Monooxygenase DsmABC in Rhizorhabdus dicambivorans Ndbn-20.</title>
        <authorList>
            <person name="Na L."/>
        </authorList>
    </citation>
    <scope>NUCLEOTIDE SEQUENCE [LARGE SCALE GENOMIC DNA]</scope>
    <source>
        <strain evidence="2 3">Ndbn-20m</strain>
    </source>
</reference>
<proteinExistence type="inferred from homology"/>
<dbReference type="InterPro" id="IPR051053">
    <property type="entry name" value="ECH/Chromodomain_protein"/>
</dbReference>
<sequence length="252" mass="26949">MPLAYEHILYQIDGPIATITLNRPDRMNAYVRPMILEVRDAFLTADCDDDVRVIILTAAGQRAFCAGADLSPGGDNFKSATPSDASQPNAERLYVDAVFNARKPSIAAINGAAIGIGATITLPLDFRICSDTARFAFAFTRRGVTPEVGSAWFLPQIVGTSKALQWCLTGRTFGSQEALGAGLVSEIVGADNLLSRARQLALEIAEWTSPVAVAVTRQMLWRFGALGSYTDMMAIDSQLFSELSAGPVSTPG</sequence>
<dbReference type="InterPro" id="IPR001753">
    <property type="entry name" value="Enoyl-CoA_hydra/iso"/>
</dbReference>